<reference evidence="2" key="1">
    <citation type="journal article" date="2019" name="Int. J. Syst. Evol. Microbiol.">
        <title>The Global Catalogue of Microorganisms (GCM) 10K type strain sequencing project: providing services to taxonomists for standard genome sequencing and annotation.</title>
        <authorList>
            <consortium name="The Broad Institute Genomics Platform"/>
            <consortium name="The Broad Institute Genome Sequencing Center for Infectious Disease"/>
            <person name="Wu L."/>
            <person name="Ma J."/>
        </authorList>
    </citation>
    <scope>NUCLEOTIDE SEQUENCE [LARGE SCALE GENOMIC DNA]</scope>
    <source>
        <strain evidence="2">KCTC 52925</strain>
    </source>
</reference>
<accession>A0ABW5X8Y3</accession>
<keyword evidence="2" id="KW-1185">Reference proteome</keyword>
<proteinExistence type="predicted"/>
<dbReference type="GO" id="GO:0016787">
    <property type="term" value="F:hydrolase activity"/>
    <property type="evidence" value="ECO:0007669"/>
    <property type="project" value="UniProtKB-KW"/>
</dbReference>
<gene>
    <name evidence="1" type="ORF">ACFSYS_11000</name>
</gene>
<organism evidence="1 2">
    <name type="scientific">Christiangramia antarctica</name>
    <dbReference type="NCBI Taxonomy" id="2058158"/>
    <lineage>
        <taxon>Bacteria</taxon>
        <taxon>Pseudomonadati</taxon>
        <taxon>Bacteroidota</taxon>
        <taxon>Flavobacteriia</taxon>
        <taxon>Flavobacteriales</taxon>
        <taxon>Flavobacteriaceae</taxon>
        <taxon>Christiangramia</taxon>
    </lineage>
</organism>
<evidence type="ECO:0000313" key="2">
    <source>
        <dbReference type="Proteomes" id="UP001597438"/>
    </source>
</evidence>
<keyword evidence="1" id="KW-0378">Hydrolase</keyword>
<dbReference type="SUPFAM" id="SSF53474">
    <property type="entry name" value="alpha/beta-Hydrolases"/>
    <property type="match status" value="1"/>
</dbReference>
<dbReference type="Gene3D" id="3.40.50.1820">
    <property type="entry name" value="alpha/beta hydrolase"/>
    <property type="match status" value="1"/>
</dbReference>
<dbReference type="InterPro" id="IPR029058">
    <property type="entry name" value="AB_hydrolase_fold"/>
</dbReference>
<protein>
    <submittedName>
        <fullName evidence="1">Alpha/beta hydrolase</fullName>
    </submittedName>
</protein>
<sequence length="333" mass="37530">MKKRYWIPALIILILVITWFSGPVPPKPTYPKDLPALPSELNALAEYIVKAEDSLPVRTDNEARIVFHNAVPQKTEYSIIYLHGFAGSYRDGFPVNKNIADTLKANLFYARWAGHGLKPPHSLENFGPDQAWESAKQALEIGTLIGEKVIIMSTSTGGTLAIDLAAAYPEKVFALINLSPNLEDDMPGTFVLNSPWGYEIAKLISFGENKKIEHEQAIARKYWDTIYPSKALVDLQVLVETTMVPDTYKKVKCPVLTLFYRKNFMEKDGHVEVSVYEDAYAFFSTPDSLKVLKPLPNPGTHFIGSDIKSRDVESVEREIVRFLKDQLKINIQE</sequence>
<dbReference type="EMBL" id="JBHUOJ010000024">
    <property type="protein sequence ID" value="MFD2833818.1"/>
    <property type="molecule type" value="Genomic_DNA"/>
</dbReference>
<dbReference type="Proteomes" id="UP001597438">
    <property type="component" value="Unassembled WGS sequence"/>
</dbReference>
<dbReference type="RefSeq" id="WP_251742974.1">
    <property type="nucleotide sequence ID" value="NZ_JBHUOJ010000024.1"/>
</dbReference>
<comment type="caution">
    <text evidence="1">The sequence shown here is derived from an EMBL/GenBank/DDBJ whole genome shotgun (WGS) entry which is preliminary data.</text>
</comment>
<evidence type="ECO:0000313" key="1">
    <source>
        <dbReference type="EMBL" id="MFD2833818.1"/>
    </source>
</evidence>
<name>A0ABW5X8Y3_9FLAO</name>